<sequence length="152" mass="16513">MGFLDNLKANVKNAKEAIAEQKEIDKTLTDKLNCEVVGGENHIFTKHFAMGKTKDGYAMINRKHKVKIIACSEYHETEIGKSATKKIAGAAVGGALTGGVGAVVGAIAVGNNKKKVHKFDKLVAVDENGYTHEVILKSTFLQRQLINTQYIN</sequence>
<organism evidence="1 2">
    <name type="scientific">Bacillus cereus (strain 03BB102)</name>
    <dbReference type="NCBI Taxonomy" id="572264"/>
    <lineage>
        <taxon>Bacteria</taxon>
        <taxon>Bacillati</taxon>
        <taxon>Bacillota</taxon>
        <taxon>Bacilli</taxon>
        <taxon>Bacillales</taxon>
        <taxon>Bacillaceae</taxon>
        <taxon>Bacillus</taxon>
        <taxon>Bacillus cereus group</taxon>
    </lineage>
</organism>
<dbReference type="EMBL" id="CP001407">
    <property type="protein sequence ID" value="ACO26387.1"/>
    <property type="molecule type" value="Genomic_DNA"/>
</dbReference>
<reference evidence="1 2" key="1">
    <citation type="submission" date="2009-02" db="EMBL/GenBank/DDBJ databases">
        <title>Genome sequence of Bacillus cereus 03BB102.</title>
        <authorList>
            <person name="Dodson R.J."/>
            <person name="Jackson P."/>
            <person name="Munk A.C."/>
            <person name="Brettin T."/>
            <person name="Bruce D."/>
            <person name="Detter C."/>
            <person name="Tapia R."/>
            <person name="Han C."/>
            <person name="Sutton G."/>
            <person name="Sims D."/>
        </authorList>
    </citation>
    <scope>NUCLEOTIDE SEQUENCE [LARGE SCALE GENOMIC DNA]</scope>
    <source>
        <strain evidence="1 2">03BB102</strain>
    </source>
</reference>
<dbReference type="AlphaFoldDB" id="A0A158RHC9"/>
<dbReference type="KEGG" id="bcx:BCA_2065"/>
<dbReference type="Proteomes" id="UP000002210">
    <property type="component" value="Chromosome"/>
</dbReference>
<evidence type="ECO:0000313" key="2">
    <source>
        <dbReference type="Proteomes" id="UP000002210"/>
    </source>
</evidence>
<dbReference type="RefSeq" id="WP_000505996.1">
    <property type="nucleotide sequence ID" value="NC_012472.1"/>
</dbReference>
<gene>
    <name evidence="1" type="ordered locus">BCA_2065</name>
</gene>
<evidence type="ECO:0000313" key="1">
    <source>
        <dbReference type="EMBL" id="ACO26387.1"/>
    </source>
</evidence>
<proteinExistence type="predicted"/>
<dbReference type="PATRIC" id="fig|572264.18.peg.2011"/>
<protein>
    <submittedName>
        <fullName evidence="1">Uncharacterized protein</fullName>
    </submittedName>
</protein>
<accession>A0A158RHC9</accession>
<name>A0A158RHC9_BACC3</name>